<dbReference type="Proteomes" id="UP000256964">
    <property type="component" value="Unassembled WGS sequence"/>
</dbReference>
<dbReference type="AlphaFoldDB" id="A0A371CLM2"/>
<organism evidence="1 2">
    <name type="scientific">Lentinus brumalis</name>
    <dbReference type="NCBI Taxonomy" id="2498619"/>
    <lineage>
        <taxon>Eukaryota</taxon>
        <taxon>Fungi</taxon>
        <taxon>Dikarya</taxon>
        <taxon>Basidiomycota</taxon>
        <taxon>Agaricomycotina</taxon>
        <taxon>Agaricomycetes</taxon>
        <taxon>Polyporales</taxon>
        <taxon>Polyporaceae</taxon>
        <taxon>Lentinus</taxon>
    </lineage>
</organism>
<protein>
    <recommendedName>
        <fullName evidence="3">F-box domain-containing protein</fullName>
    </recommendedName>
</protein>
<accession>A0A371CLM2</accession>
<evidence type="ECO:0000313" key="2">
    <source>
        <dbReference type="Proteomes" id="UP000256964"/>
    </source>
</evidence>
<evidence type="ECO:0008006" key="3">
    <source>
        <dbReference type="Google" id="ProtNLM"/>
    </source>
</evidence>
<dbReference type="STRING" id="139420.A0A371CLM2"/>
<dbReference type="InterPro" id="IPR032675">
    <property type="entry name" value="LRR_dom_sf"/>
</dbReference>
<evidence type="ECO:0000313" key="1">
    <source>
        <dbReference type="EMBL" id="RDX41157.1"/>
    </source>
</evidence>
<dbReference type="OrthoDB" id="2754196at2759"/>
<name>A0A371CLM2_9APHY</name>
<reference evidence="1 2" key="1">
    <citation type="journal article" date="2018" name="Biotechnol. Biofuels">
        <title>Integrative visual omics of the white-rot fungus Polyporus brumalis exposes the biotechnological potential of its oxidative enzymes for delignifying raw plant biomass.</title>
        <authorList>
            <person name="Miyauchi S."/>
            <person name="Rancon A."/>
            <person name="Drula E."/>
            <person name="Hage H."/>
            <person name="Chaduli D."/>
            <person name="Favel A."/>
            <person name="Grisel S."/>
            <person name="Henrissat B."/>
            <person name="Herpoel-Gimbert I."/>
            <person name="Ruiz-Duenas F.J."/>
            <person name="Chevret D."/>
            <person name="Hainaut M."/>
            <person name="Lin J."/>
            <person name="Wang M."/>
            <person name="Pangilinan J."/>
            <person name="Lipzen A."/>
            <person name="Lesage-Meessen L."/>
            <person name="Navarro D."/>
            <person name="Riley R."/>
            <person name="Grigoriev I.V."/>
            <person name="Zhou S."/>
            <person name="Raouche S."/>
            <person name="Rosso M.N."/>
        </authorList>
    </citation>
    <scope>NUCLEOTIDE SEQUENCE [LARGE SCALE GENOMIC DNA]</scope>
    <source>
        <strain evidence="1 2">BRFM 1820</strain>
    </source>
</reference>
<keyword evidence="2" id="KW-1185">Reference proteome</keyword>
<sequence length="417" mass="46232">MCTLNVIALLEDGGPPIVLSRISLFQGGLSRLRALAISPIADWLPANPLPVLTHLFLSFHRINDLRMPDILSFIAGSPDLEMLHLSQFTLLPEEQPNEHIPLPHLKHILFSNKSLLPSALALLRRLVIPPSARTYLGCSNVHSQTDGSILPVLPSTSGADHLTIVTEDTSLQLIASGRATNSSFWLSAHESADSHGDVFATWLTRLPAMFPLARLTSLQLRLDVDHPGPTVSRILRSTPRLTTLEIIFSLFFGGDPESSAAENSLAHVCHALCLNATNTHTDPPPEPQLCPVLHTVTIALESNSSTPLSDYTRWLVLIRTMVHARARMGRPLRRLAVQPMHNAVRIGARQDVVDAVHEAYASLAAAPGIEQFVLHQSSEEPIAFAEQPGVWDWGEVERYWTVKEEDRPRFHYPWEYF</sequence>
<dbReference type="EMBL" id="KZ857522">
    <property type="protein sequence ID" value="RDX41157.1"/>
    <property type="molecule type" value="Genomic_DNA"/>
</dbReference>
<dbReference type="SUPFAM" id="SSF52047">
    <property type="entry name" value="RNI-like"/>
    <property type="match status" value="1"/>
</dbReference>
<proteinExistence type="predicted"/>
<gene>
    <name evidence="1" type="ORF">OH76DRAFT_251132</name>
</gene>
<dbReference type="Gene3D" id="3.80.10.10">
    <property type="entry name" value="Ribonuclease Inhibitor"/>
    <property type="match status" value="1"/>
</dbReference>